<name>A0A1G6PU53_NIADE</name>
<organism evidence="1 2">
    <name type="scientific">Niabella drilacis (strain DSM 25811 / CCM 8410 / CCUG 62505 / LMG 26954 / E90)</name>
    <dbReference type="NCBI Taxonomy" id="1285928"/>
    <lineage>
        <taxon>Bacteria</taxon>
        <taxon>Pseudomonadati</taxon>
        <taxon>Bacteroidota</taxon>
        <taxon>Chitinophagia</taxon>
        <taxon>Chitinophagales</taxon>
        <taxon>Chitinophagaceae</taxon>
        <taxon>Niabella</taxon>
    </lineage>
</organism>
<sequence>MSFSRPKLMSYRLPTIQNKSTSLCKVKVTARNVQALAGFCFEGCISRFRKIKQRTVYATSSNTPVCRFLRTLSALKYRPFIAT</sequence>
<dbReference type="EMBL" id="FMZO01000004">
    <property type="protein sequence ID" value="SDC83609.1"/>
    <property type="molecule type" value="Genomic_DNA"/>
</dbReference>
<dbReference type="AlphaFoldDB" id="A0A1G6PU53"/>
<proteinExistence type="predicted"/>
<dbReference type="Proteomes" id="UP000198757">
    <property type="component" value="Unassembled WGS sequence"/>
</dbReference>
<evidence type="ECO:0000313" key="2">
    <source>
        <dbReference type="Proteomes" id="UP000198757"/>
    </source>
</evidence>
<accession>A0A1G6PU53</accession>
<dbReference type="STRING" id="1285928.SAMN04487894_104164"/>
<gene>
    <name evidence="1" type="ORF">SAMN04487894_104164</name>
</gene>
<evidence type="ECO:0000313" key="1">
    <source>
        <dbReference type="EMBL" id="SDC83609.1"/>
    </source>
</evidence>
<reference evidence="2" key="1">
    <citation type="submission" date="2016-10" db="EMBL/GenBank/DDBJ databases">
        <authorList>
            <person name="Varghese N."/>
            <person name="Submissions S."/>
        </authorList>
    </citation>
    <scope>NUCLEOTIDE SEQUENCE [LARGE SCALE GENOMIC DNA]</scope>
    <source>
        <strain evidence="2">DSM 25811 / CCM 8410 / LMG 26954 / E90</strain>
    </source>
</reference>
<protein>
    <submittedName>
        <fullName evidence="1">Uncharacterized protein</fullName>
    </submittedName>
</protein>
<keyword evidence="2" id="KW-1185">Reference proteome</keyword>